<dbReference type="AlphaFoldDB" id="A0A973WJY4"/>
<dbReference type="EMBL" id="JABWSX010000001">
    <property type="protein sequence ID" value="NVL04555.1"/>
    <property type="molecule type" value="Genomic_DNA"/>
</dbReference>
<feature type="signal peptide" evidence="1">
    <location>
        <begin position="1"/>
        <end position="21"/>
    </location>
</feature>
<feature type="domain" description="DUF4142" evidence="2">
    <location>
        <begin position="27"/>
        <end position="167"/>
    </location>
</feature>
<dbReference type="InterPro" id="IPR025419">
    <property type="entry name" value="DUF4142"/>
</dbReference>
<dbReference type="Pfam" id="PF13628">
    <property type="entry name" value="DUF4142"/>
    <property type="match status" value="1"/>
</dbReference>
<evidence type="ECO:0000259" key="2">
    <source>
        <dbReference type="Pfam" id="PF13628"/>
    </source>
</evidence>
<name>A0A973WJY4_9BRAD</name>
<comment type="caution">
    <text evidence="3">The sequence shown here is derived from an EMBL/GenBank/DDBJ whole genome shotgun (WGS) entry which is preliminary data.</text>
</comment>
<proteinExistence type="predicted"/>
<gene>
    <name evidence="3" type="ORF">HU230_02120</name>
</gene>
<accession>A0A973WJY4</accession>
<dbReference type="PANTHER" id="PTHR38593">
    <property type="entry name" value="BLR2558 PROTEIN"/>
    <property type="match status" value="1"/>
</dbReference>
<evidence type="ECO:0000313" key="3">
    <source>
        <dbReference type="EMBL" id="NVL04555.1"/>
    </source>
</evidence>
<keyword evidence="1" id="KW-0732">Signal</keyword>
<dbReference type="InterPro" id="IPR012347">
    <property type="entry name" value="Ferritin-like"/>
</dbReference>
<sequence>MFVRLSIAVAALSVFTSAALAQGAKLTDPQIAHIAYTAGVIDINAAKQAETKASNKDVKAFAKDMARDHEAVNKQALDLVKKLKVTPEDNDTSKALSKQAADKLAELGKLKGSAYDKAYIDNEVAYHKTVNTALETQLIPSASNPELKSLLQTGLKIFQGHEQHAEHVAASMK</sequence>
<organism evidence="3">
    <name type="scientific">Bradyrhizobium quebecense</name>
    <dbReference type="NCBI Taxonomy" id="2748629"/>
    <lineage>
        <taxon>Bacteria</taxon>
        <taxon>Pseudomonadati</taxon>
        <taxon>Pseudomonadota</taxon>
        <taxon>Alphaproteobacteria</taxon>
        <taxon>Hyphomicrobiales</taxon>
        <taxon>Nitrobacteraceae</taxon>
        <taxon>Bradyrhizobium</taxon>
    </lineage>
</organism>
<feature type="chain" id="PRO_5037478564" evidence="1">
    <location>
        <begin position="22"/>
        <end position="173"/>
    </location>
</feature>
<evidence type="ECO:0000256" key="1">
    <source>
        <dbReference type="SAM" id="SignalP"/>
    </source>
</evidence>
<reference evidence="3" key="1">
    <citation type="submission" date="2020-06" db="EMBL/GenBank/DDBJ databases">
        <title>Whole Genome Sequence of Bradyrhizobium sp. Strain 66S1MB.</title>
        <authorList>
            <person name="Bromfield E."/>
            <person name="Cloutier S."/>
        </authorList>
    </citation>
    <scope>NUCLEOTIDE SEQUENCE</scope>
    <source>
        <strain evidence="3">66S1MB</strain>
    </source>
</reference>
<dbReference type="Gene3D" id="1.20.1260.10">
    <property type="match status" value="1"/>
</dbReference>
<dbReference type="RefSeq" id="WP_176528791.1">
    <property type="nucleotide sequence ID" value="NZ_CP088022.1"/>
</dbReference>
<protein>
    <submittedName>
        <fullName evidence="3">DUF4142 domain-containing protein</fullName>
    </submittedName>
</protein>
<dbReference type="PANTHER" id="PTHR38593:SF1">
    <property type="entry name" value="BLR2558 PROTEIN"/>
    <property type="match status" value="1"/>
</dbReference>